<dbReference type="GeneID" id="5979615"/>
<evidence type="ECO:0000313" key="2">
    <source>
        <dbReference type="Proteomes" id="UP000001055"/>
    </source>
</evidence>
<dbReference type="KEGG" id="pno:SNOG_12483"/>
<dbReference type="RefSeq" id="XP_001802706.1">
    <property type="nucleotide sequence ID" value="XM_001802654.1"/>
</dbReference>
<evidence type="ECO:0000313" key="1">
    <source>
        <dbReference type="EMBL" id="EAT80296.1"/>
    </source>
</evidence>
<gene>
    <name evidence="1" type="ORF">SNOG_12483</name>
</gene>
<accession>Q0U6Y1</accession>
<dbReference type="HOGENOM" id="CLU_3260755_0_0_1"/>
<dbReference type="EMBL" id="CH445346">
    <property type="protein sequence ID" value="EAT80296.1"/>
    <property type="molecule type" value="Genomic_DNA"/>
</dbReference>
<organism evidence="1 2">
    <name type="scientific">Phaeosphaeria nodorum (strain SN15 / ATCC MYA-4574 / FGSC 10173)</name>
    <name type="common">Glume blotch fungus</name>
    <name type="synonym">Parastagonospora nodorum</name>
    <dbReference type="NCBI Taxonomy" id="321614"/>
    <lineage>
        <taxon>Eukaryota</taxon>
        <taxon>Fungi</taxon>
        <taxon>Dikarya</taxon>
        <taxon>Ascomycota</taxon>
        <taxon>Pezizomycotina</taxon>
        <taxon>Dothideomycetes</taxon>
        <taxon>Pleosporomycetidae</taxon>
        <taxon>Pleosporales</taxon>
        <taxon>Pleosporineae</taxon>
        <taxon>Phaeosphaeriaceae</taxon>
        <taxon>Parastagonospora</taxon>
    </lineage>
</organism>
<protein>
    <submittedName>
        <fullName evidence="1">Uncharacterized protein</fullName>
    </submittedName>
</protein>
<sequence>MSVLEWKDWVYFGMMPWLMTHESRGMRGGFGEVELSIQRDIM</sequence>
<proteinExistence type="predicted"/>
<reference evidence="2" key="1">
    <citation type="journal article" date="2007" name="Plant Cell">
        <title>Dothideomycete-plant interactions illuminated by genome sequencing and EST analysis of the wheat pathogen Stagonospora nodorum.</title>
        <authorList>
            <person name="Hane J.K."/>
            <person name="Lowe R.G."/>
            <person name="Solomon P.S."/>
            <person name="Tan K.C."/>
            <person name="Schoch C.L."/>
            <person name="Spatafora J.W."/>
            <person name="Crous P.W."/>
            <person name="Kodira C."/>
            <person name="Birren B.W."/>
            <person name="Galagan J.E."/>
            <person name="Torriani S.F."/>
            <person name="McDonald B.A."/>
            <person name="Oliver R.P."/>
        </authorList>
    </citation>
    <scope>NUCLEOTIDE SEQUENCE [LARGE SCALE GENOMIC DNA]</scope>
    <source>
        <strain evidence="2">SN15 / ATCC MYA-4574 / FGSC 10173</strain>
    </source>
</reference>
<dbReference type="AlphaFoldDB" id="Q0U6Y1"/>
<dbReference type="Proteomes" id="UP000001055">
    <property type="component" value="Unassembled WGS sequence"/>
</dbReference>
<dbReference type="InParanoid" id="Q0U6Y1"/>
<name>Q0U6Y1_PHANO</name>